<evidence type="ECO:0000313" key="2">
    <source>
        <dbReference type="Proteomes" id="UP000006503"/>
    </source>
</evidence>
<dbReference type="Proteomes" id="UP000006503">
    <property type="component" value="Chromosome"/>
</dbReference>
<dbReference type="EMBL" id="CP003734">
    <property type="protein sequence ID" value="AFO48730.1"/>
    <property type="molecule type" value="Genomic_DNA"/>
</dbReference>
<organism evidence="1 2">
    <name type="scientific">Pseudomonas putida (strain DOT-T1E)</name>
    <dbReference type="NCBI Taxonomy" id="1196325"/>
    <lineage>
        <taxon>Bacteria</taxon>
        <taxon>Pseudomonadati</taxon>
        <taxon>Pseudomonadota</taxon>
        <taxon>Gammaproteobacteria</taxon>
        <taxon>Pseudomonadales</taxon>
        <taxon>Pseudomonadaceae</taxon>
        <taxon>Pseudomonas</taxon>
    </lineage>
</organism>
<dbReference type="KEGG" id="ppx:T1E_2891"/>
<dbReference type="RefSeq" id="WP_014860556.1">
    <property type="nucleotide sequence ID" value="NC_018220.1"/>
</dbReference>
<dbReference type="HOGENOM" id="CLU_1516660_0_0_6"/>
<dbReference type="AlphaFoldDB" id="I7B123"/>
<sequence length="177" mass="20764">MPNSKELLKDYLKKSEVKLKEKLKTPVDIETIKQLFNVSLLRAIELMVTIGDYRGDDLYISVSSAAYLEYDLDFDTSNVLIDSCRHIDERRDYDYARAVTDYFFDTLISDYHYVEDSIAFLAMELPDYYIPRNDLPNFDAYTIAGLLKKALEMEDVEGWKYLTKKKAKEIEEFLKAF</sequence>
<evidence type="ECO:0000313" key="1">
    <source>
        <dbReference type="EMBL" id="AFO48730.1"/>
    </source>
</evidence>
<name>I7B123_PSEPT</name>
<reference evidence="2" key="1">
    <citation type="journal article" date="2013" name="Microb. Biotechnol.">
        <title>Metabolic potential of the organic-solvent tolerant Pseudomonas putida DOT-T1E deduced from its annotated genome.</title>
        <authorList>
            <person name="Udaondo Z."/>
            <person name="Molina L."/>
            <person name="Daniels C."/>
            <person name="Gomez M.J."/>
            <person name="Molina-Henares M.A."/>
            <person name="Matilla M.A."/>
            <person name="Roca A."/>
            <person name="Fernandez M."/>
            <person name="Duque E."/>
            <person name="Segura A."/>
            <person name="Ramos J.L."/>
        </authorList>
    </citation>
    <scope>NUCLEOTIDE SEQUENCE [LARGE SCALE GENOMIC DNA]</scope>
    <source>
        <strain evidence="2">DOT-T1E</strain>
    </source>
</reference>
<gene>
    <name evidence="1" type="ordered locus">T1E_2891</name>
</gene>
<proteinExistence type="predicted"/>
<accession>I7B123</accession>
<protein>
    <submittedName>
        <fullName evidence="1">Uncharacterized protein</fullName>
    </submittedName>
</protein>